<evidence type="ECO:0000256" key="1">
    <source>
        <dbReference type="SAM" id="MobiDB-lite"/>
    </source>
</evidence>
<accession>G0S471</accession>
<protein>
    <submittedName>
        <fullName evidence="2">Uncharacterized protein</fullName>
    </submittedName>
</protein>
<organism evidence="3">
    <name type="scientific">Chaetomium thermophilum (strain DSM 1495 / CBS 144.50 / IMI 039719)</name>
    <name type="common">Thermochaetoides thermophila</name>
    <dbReference type="NCBI Taxonomy" id="759272"/>
    <lineage>
        <taxon>Eukaryota</taxon>
        <taxon>Fungi</taxon>
        <taxon>Dikarya</taxon>
        <taxon>Ascomycota</taxon>
        <taxon>Pezizomycotina</taxon>
        <taxon>Sordariomycetes</taxon>
        <taxon>Sordariomycetidae</taxon>
        <taxon>Sordariales</taxon>
        <taxon>Chaetomiaceae</taxon>
        <taxon>Thermochaetoides</taxon>
    </lineage>
</organism>
<evidence type="ECO:0000313" key="3">
    <source>
        <dbReference type="Proteomes" id="UP000008066"/>
    </source>
</evidence>
<evidence type="ECO:0000313" key="2">
    <source>
        <dbReference type="EMBL" id="EGS21245.1"/>
    </source>
</evidence>
<dbReference type="Proteomes" id="UP000008066">
    <property type="component" value="Unassembled WGS sequence"/>
</dbReference>
<name>G0S471_CHATD</name>
<dbReference type="AlphaFoldDB" id="G0S471"/>
<feature type="compositionally biased region" description="Acidic residues" evidence="1">
    <location>
        <begin position="295"/>
        <end position="306"/>
    </location>
</feature>
<gene>
    <name evidence="2" type="ORF">CTHT_0030940</name>
</gene>
<feature type="region of interest" description="Disordered" evidence="1">
    <location>
        <begin position="281"/>
        <end position="316"/>
    </location>
</feature>
<feature type="compositionally biased region" description="Polar residues" evidence="1">
    <location>
        <begin position="184"/>
        <end position="193"/>
    </location>
</feature>
<dbReference type="HOGENOM" id="CLU_733620_0_0_1"/>
<dbReference type="KEGG" id="cthr:CTHT_0030940"/>
<feature type="compositionally biased region" description="Basic and acidic residues" evidence="1">
    <location>
        <begin position="195"/>
        <end position="205"/>
    </location>
</feature>
<keyword evidence="3" id="KW-1185">Reference proteome</keyword>
<proteinExistence type="predicted"/>
<reference evidence="2 3" key="1">
    <citation type="journal article" date="2011" name="Cell">
        <title>Insight into structure and assembly of the nuclear pore complex by utilizing the genome of a eukaryotic thermophile.</title>
        <authorList>
            <person name="Amlacher S."/>
            <person name="Sarges P."/>
            <person name="Flemming D."/>
            <person name="van Noort V."/>
            <person name="Kunze R."/>
            <person name="Devos D.P."/>
            <person name="Arumugam M."/>
            <person name="Bork P."/>
            <person name="Hurt E."/>
        </authorList>
    </citation>
    <scope>NUCLEOTIDE SEQUENCE [LARGE SCALE GENOMIC DNA]</scope>
    <source>
        <strain evidence="3">DSM 1495 / CBS 144.50 / IMI 039719</strain>
    </source>
</reference>
<dbReference type="RefSeq" id="XP_006693541.1">
    <property type="nucleotide sequence ID" value="XM_006693478.1"/>
</dbReference>
<sequence length="377" mass="43238">MCYFPSILYSCHSSARVKHDLNNVEQTPVRDYGCMGPFARKTTLNIGPAPARSNIGSNSPFAATVNRASDGISHGNEPFDKTPIASAYSTIAPLPPIRRCDEARRRAVAGEPSCPIRIESHDPREQIICPVRCPACVASWLRRLEPDPVAIANRLYELHGQPQRESEVEQKQEFVVRDGARLAQSGSNMSNKPANEVKKKPKTVDERQRRCAEIVDYLKKNIVKEARKGIDTCERNWDRAMMLALKQKEEKDREMEDFRQDYDPDYMEAARRLLRGNDKDWKMGENVHDTGSTTGDDDDTDEEEDKEERGRKFGGSTTIVSSSFKLSGSSSLKDKLRWTEPVDMAREWPWLVRKEFDFAWYEKRLKEECDRLVREEF</sequence>
<dbReference type="EMBL" id="GL988041">
    <property type="protein sequence ID" value="EGS21245.1"/>
    <property type="molecule type" value="Genomic_DNA"/>
</dbReference>
<feature type="region of interest" description="Disordered" evidence="1">
    <location>
        <begin position="184"/>
        <end position="205"/>
    </location>
</feature>
<dbReference type="GeneID" id="18257132"/>